<gene>
    <name evidence="2" type="ORF">H9908_08080</name>
</gene>
<dbReference type="AlphaFoldDB" id="A0A9D2UFZ1"/>
<reference evidence="2" key="2">
    <citation type="submission" date="2021-04" db="EMBL/GenBank/DDBJ databases">
        <authorList>
            <person name="Gilroy R."/>
        </authorList>
    </citation>
    <scope>NUCLEOTIDE SEQUENCE</scope>
    <source>
        <strain evidence="2">ChiHjej10B9-4811</strain>
    </source>
</reference>
<keyword evidence="1" id="KW-0812">Transmembrane</keyword>
<dbReference type="EMBL" id="DWUS01000187">
    <property type="protein sequence ID" value="HJD51805.1"/>
    <property type="molecule type" value="Genomic_DNA"/>
</dbReference>
<comment type="caution">
    <text evidence="2">The sequence shown here is derived from an EMBL/GenBank/DDBJ whole genome shotgun (WGS) entry which is preliminary data.</text>
</comment>
<evidence type="ECO:0000256" key="1">
    <source>
        <dbReference type="SAM" id="Phobius"/>
    </source>
</evidence>
<name>A0A9D2UFZ1_9MICC</name>
<feature type="transmembrane region" description="Helical" evidence="1">
    <location>
        <begin position="70"/>
        <end position="87"/>
    </location>
</feature>
<feature type="transmembrane region" description="Helical" evidence="1">
    <location>
        <begin position="40"/>
        <end position="58"/>
    </location>
</feature>
<keyword evidence="1" id="KW-1133">Transmembrane helix</keyword>
<evidence type="ECO:0000313" key="3">
    <source>
        <dbReference type="Proteomes" id="UP000823908"/>
    </source>
</evidence>
<feature type="transmembrane region" description="Helical" evidence="1">
    <location>
        <begin position="12"/>
        <end position="34"/>
    </location>
</feature>
<dbReference type="Proteomes" id="UP000823908">
    <property type="component" value="Unassembled WGS sequence"/>
</dbReference>
<sequence>MTIQQNSPGSNTIYKPMLVFALLLLHSLLVWAVSKDFIDAPISFAILSIGVLISQHFNRVSRDSPMSWRPLNLLGAILMSWILWFIFQLFADMVPFQTVTFVLISYWITLHSEQSHQRKRKARDIGV</sequence>
<accession>A0A9D2UFZ1</accession>
<proteinExistence type="predicted"/>
<organism evidence="2 3">
    <name type="scientific">Candidatus Rothia avistercoris</name>
    <dbReference type="NCBI Taxonomy" id="2840479"/>
    <lineage>
        <taxon>Bacteria</taxon>
        <taxon>Bacillati</taxon>
        <taxon>Actinomycetota</taxon>
        <taxon>Actinomycetes</taxon>
        <taxon>Micrococcales</taxon>
        <taxon>Micrococcaceae</taxon>
        <taxon>Rothia</taxon>
    </lineage>
</organism>
<evidence type="ECO:0000313" key="2">
    <source>
        <dbReference type="EMBL" id="HJD51805.1"/>
    </source>
</evidence>
<reference evidence="2" key="1">
    <citation type="journal article" date="2021" name="PeerJ">
        <title>Extensive microbial diversity within the chicken gut microbiome revealed by metagenomics and culture.</title>
        <authorList>
            <person name="Gilroy R."/>
            <person name="Ravi A."/>
            <person name="Getino M."/>
            <person name="Pursley I."/>
            <person name="Horton D.L."/>
            <person name="Alikhan N.F."/>
            <person name="Baker D."/>
            <person name="Gharbi K."/>
            <person name="Hall N."/>
            <person name="Watson M."/>
            <person name="Adriaenssens E.M."/>
            <person name="Foster-Nyarko E."/>
            <person name="Jarju S."/>
            <person name="Secka A."/>
            <person name="Antonio M."/>
            <person name="Oren A."/>
            <person name="Chaudhuri R.R."/>
            <person name="La Ragione R."/>
            <person name="Hildebrand F."/>
            <person name="Pallen M.J."/>
        </authorList>
    </citation>
    <scope>NUCLEOTIDE SEQUENCE</scope>
    <source>
        <strain evidence="2">ChiHjej10B9-4811</strain>
    </source>
</reference>
<keyword evidence="1" id="KW-0472">Membrane</keyword>
<feature type="transmembrane region" description="Helical" evidence="1">
    <location>
        <begin position="93"/>
        <end position="110"/>
    </location>
</feature>
<protein>
    <submittedName>
        <fullName evidence="2">Uncharacterized protein</fullName>
    </submittedName>
</protein>